<keyword evidence="4" id="KW-0105">Cadmium resistance</keyword>
<dbReference type="PROSITE" id="PS00846">
    <property type="entry name" value="HTH_ARSR_1"/>
    <property type="match status" value="1"/>
</dbReference>
<dbReference type="OrthoDB" id="9794330at2"/>
<evidence type="ECO:0000256" key="2">
    <source>
        <dbReference type="ARBA" id="ARBA00023125"/>
    </source>
</evidence>
<dbReference type="OMA" id="NACDVIC"/>
<evidence type="ECO:0000313" key="5">
    <source>
        <dbReference type="EMBL" id="MDT2731197.1"/>
    </source>
</evidence>
<keyword evidence="1" id="KW-0805">Transcription regulation</keyword>
<evidence type="ECO:0000256" key="4">
    <source>
        <dbReference type="ARBA" id="ARBA00043263"/>
    </source>
</evidence>
<dbReference type="InterPro" id="IPR036388">
    <property type="entry name" value="WH-like_DNA-bd_sf"/>
</dbReference>
<dbReference type="PRINTS" id="PR00778">
    <property type="entry name" value="HTHARSR"/>
</dbReference>
<organism evidence="5 6">
    <name type="scientific">Streptococcus parauberis</name>
    <dbReference type="NCBI Taxonomy" id="1348"/>
    <lineage>
        <taxon>Bacteria</taxon>
        <taxon>Bacillati</taxon>
        <taxon>Bacillota</taxon>
        <taxon>Bacilli</taxon>
        <taxon>Lactobacillales</taxon>
        <taxon>Streptococcaceae</taxon>
        <taxon>Streptococcus</taxon>
    </lineage>
</organism>
<dbReference type="NCBIfam" id="NF033788">
    <property type="entry name" value="HTH_metalloreg"/>
    <property type="match status" value="1"/>
</dbReference>
<keyword evidence="3" id="KW-0804">Transcription</keyword>
<dbReference type="InterPro" id="IPR011991">
    <property type="entry name" value="ArsR-like_HTH"/>
</dbReference>
<reference evidence="5" key="1">
    <citation type="submission" date="2023-03" db="EMBL/GenBank/DDBJ databases">
        <authorList>
            <person name="Shen W."/>
            <person name="Cai J."/>
        </authorList>
    </citation>
    <scope>NUCLEOTIDE SEQUENCE</scope>
    <source>
        <strain evidence="5">P82-2</strain>
    </source>
</reference>
<accession>A0A0E2UCL0</accession>
<dbReference type="InterPro" id="IPR051011">
    <property type="entry name" value="Metal_resp_trans_reg"/>
</dbReference>
<dbReference type="AlphaFoldDB" id="A0A0E2UCL0"/>
<dbReference type="eggNOG" id="COG0640">
    <property type="taxonomic scope" value="Bacteria"/>
</dbReference>
<dbReference type="InterPro" id="IPR001845">
    <property type="entry name" value="HTH_ArsR_DNA-bd_dom"/>
</dbReference>
<comment type="caution">
    <text evidence="5">The sequence shown here is derived from an EMBL/GenBank/DDBJ whole genome shotgun (WGS) entry which is preliminary data.</text>
</comment>
<dbReference type="PROSITE" id="PS50987">
    <property type="entry name" value="HTH_ARSR_2"/>
    <property type="match status" value="1"/>
</dbReference>
<evidence type="ECO:0000313" key="6">
    <source>
        <dbReference type="Proteomes" id="UP001180515"/>
    </source>
</evidence>
<dbReference type="PANTHER" id="PTHR43132">
    <property type="entry name" value="ARSENICAL RESISTANCE OPERON REPRESSOR ARSR-RELATED"/>
    <property type="match status" value="1"/>
</dbReference>
<dbReference type="InterPro" id="IPR036390">
    <property type="entry name" value="WH_DNA-bd_sf"/>
</dbReference>
<dbReference type="InterPro" id="IPR018334">
    <property type="entry name" value="ArsR_HTH"/>
</dbReference>
<dbReference type="GO" id="GO:0003700">
    <property type="term" value="F:DNA-binding transcription factor activity"/>
    <property type="evidence" value="ECO:0007669"/>
    <property type="project" value="InterPro"/>
</dbReference>
<dbReference type="GO" id="GO:0046686">
    <property type="term" value="P:response to cadmium ion"/>
    <property type="evidence" value="ECO:0007669"/>
    <property type="project" value="UniProtKB-KW"/>
</dbReference>
<dbReference type="CDD" id="cd00090">
    <property type="entry name" value="HTH_ARSR"/>
    <property type="match status" value="1"/>
</dbReference>
<gene>
    <name evidence="5" type="ORF">P7G31_02865</name>
</gene>
<dbReference type="Pfam" id="PF01022">
    <property type="entry name" value="HTH_5"/>
    <property type="match status" value="1"/>
</dbReference>
<dbReference type="EMBL" id="JARQAG010000002">
    <property type="protein sequence ID" value="MDT2731197.1"/>
    <property type="molecule type" value="Genomic_DNA"/>
</dbReference>
<evidence type="ECO:0000256" key="1">
    <source>
        <dbReference type="ARBA" id="ARBA00023015"/>
    </source>
</evidence>
<dbReference type="GO" id="GO:0003677">
    <property type="term" value="F:DNA binding"/>
    <property type="evidence" value="ECO:0007669"/>
    <property type="project" value="UniProtKB-KW"/>
</dbReference>
<name>A0A0E2UCL0_9STRE</name>
<sequence length="109" mass="12905">MTKELICENIVIEEEKVNRVLDYFEMDSSKRYLRILSKISDEKKVKIILSLIKEEKLCVCDVAFLLNISIASASHHLRKLYKQDVLDFSKDGKMVYYFIKDDEIKDFFS</sequence>
<evidence type="ECO:0000256" key="3">
    <source>
        <dbReference type="ARBA" id="ARBA00023163"/>
    </source>
</evidence>
<dbReference type="Proteomes" id="UP001180515">
    <property type="component" value="Unassembled WGS sequence"/>
</dbReference>
<dbReference type="RefSeq" id="WP_003108890.1">
    <property type="nucleotide sequence ID" value="NZ_BAWT01000011.1"/>
</dbReference>
<proteinExistence type="predicted"/>
<keyword evidence="2" id="KW-0238">DNA-binding</keyword>
<dbReference type="SMART" id="SM00418">
    <property type="entry name" value="HTH_ARSR"/>
    <property type="match status" value="1"/>
</dbReference>
<dbReference type="SUPFAM" id="SSF46785">
    <property type="entry name" value="Winged helix' DNA-binding domain"/>
    <property type="match status" value="1"/>
</dbReference>
<dbReference type="PANTHER" id="PTHR43132:SF6">
    <property type="entry name" value="HTH-TYPE TRANSCRIPTIONAL REPRESSOR CZRA"/>
    <property type="match status" value="1"/>
</dbReference>
<dbReference type="Gene3D" id="1.10.10.10">
    <property type="entry name" value="Winged helix-like DNA-binding domain superfamily/Winged helix DNA-binding domain"/>
    <property type="match status" value="1"/>
</dbReference>
<protein>
    <submittedName>
        <fullName evidence="5">Metalloregulator ArsR/SmtB family transcription factor</fullName>
    </submittedName>
</protein>